<feature type="domain" description="ISP1 C-terminal" evidence="1">
    <location>
        <begin position="2"/>
        <end position="62"/>
    </location>
</feature>
<sequence length="66" mass="7533">MIPLSDVKALLYTKDQLQRVETRANLIDDENCVALHLLESGNCIPLRFETPKDKFCFVDLVKAIKV</sequence>
<dbReference type="InterPro" id="IPR041316">
    <property type="entry name" value="ISP1_C"/>
</dbReference>
<keyword evidence="3" id="KW-1185">Reference proteome</keyword>
<gene>
    <name evidence="2" type="ORF">CSUI_005717</name>
</gene>
<reference evidence="2 3" key="1">
    <citation type="journal article" date="2017" name="Int. J. Parasitol.">
        <title>The genome of the protozoan parasite Cystoisospora suis and a reverse vaccinology approach to identify vaccine candidates.</title>
        <authorList>
            <person name="Palmieri N."/>
            <person name="Shrestha A."/>
            <person name="Ruttkowski B."/>
            <person name="Beck T."/>
            <person name="Vogl C."/>
            <person name="Tomley F."/>
            <person name="Blake D.P."/>
            <person name="Joachim A."/>
        </authorList>
    </citation>
    <scope>NUCLEOTIDE SEQUENCE [LARGE SCALE GENOMIC DNA]</scope>
    <source>
        <strain evidence="2 3">Wien I</strain>
    </source>
</reference>
<proteinExistence type="predicted"/>
<evidence type="ECO:0000259" key="1">
    <source>
        <dbReference type="Pfam" id="PF18161"/>
    </source>
</evidence>
<organism evidence="2 3">
    <name type="scientific">Cystoisospora suis</name>
    <dbReference type="NCBI Taxonomy" id="483139"/>
    <lineage>
        <taxon>Eukaryota</taxon>
        <taxon>Sar</taxon>
        <taxon>Alveolata</taxon>
        <taxon>Apicomplexa</taxon>
        <taxon>Conoidasida</taxon>
        <taxon>Coccidia</taxon>
        <taxon>Eucoccidiorida</taxon>
        <taxon>Eimeriorina</taxon>
        <taxon>Sarcocystidae</taxon>
        <taxon>Cystoisospora</taxon>
    </lineage>
</organism>
<dbReference type="RefSeq" id="XP_067922144.1">
    <property type="nucleotide sequence ID" value="XM_068065887.1"/>
</dbReference>
<name>A0A2C6KX14_9APIC</name>
<dbReference type="Gene3D" id="2.30.29.30">
    <property type="entry name" value="Pleckstrin-homology domain (PH domain)/Phosphotyrosine-binding domain (PTB)"/>
    <property type="match status" value="1"/>
</dbReference>
<evidence type="ECO:0000313" key="2">
    <source>
        <dbReference type="EMBL" id="PHJ20456.1"/>
    </source>
</evidence>
<comment type="caution">
    <text evidence="2">The sequence shown here is derived from an EMBL/GenBank/DDBJ whole genome shotgun (WGS) entry which is preliminary data.</text>
</comment>
<dbReference type="InterPro" id="IPR011993">
    <property type="entry name" value="PH-like_dom_sf"/>
</dbReference>
<evidence type="ECO:0000313" key="3">
    <source>
        <dbReference type="Proteomes" id="UP000221165"/>
    </source>
</evidence>
<accession>A0A2C6KX14</accession>
<protein>
    <submittedName>
        <fullName evidence="2">Imc sub-compartment protein isp1</fullName>
    </submittedName>
</protein>
<dbReference type="AlphaFoldDB" id="A0A2C6KX14"/>
<dbReference type="Pfam" id="PF18161">
    <property type="entry name" value="ISP1_C"/>
    <property type="match status" value="1"/>
</dbReference>
<dbReference type="OrthoDB" id="328439at2759"/>
<dbReference type="VEuPathDB" id="ToxoDB:CSUI_005717"/>
<dbReference type="Proteomes" id="UP000221165">
    <property type="component" value="Unassembled WGS sequence"/>
</dbReference>
<dbReference type="EMBL" id="MIGC01002755">
    <property type="protein sequence ID" value="PHJ20456.1"/>
    <property type="molecule type" value="Genomic_DNA"/>
</dbReference>
<dbReference type="GeneID" id="94429098"/>